<evidence type="ECO:0000256" key="1">
    <source>
        <dbReference type="ARBA" id="ARBA00004141"/>
    </source>
</evidence>
<reference evidence="8 9" key="1">
    <citation type="submission" date="2018-09" db="EMBL/GenBank/DDBJ databases">
        <authorList>
            <person name="Postec A."/>
        </authorList>
    </citation>
    <scope>NUCLEOTIDE SEQUENCE [LARGE SCALE GENOMIC DNA]</scope>
    <source>
        <strain evidence="8">70B-A</strain>
    </source>
</reference>
<dbReference type="EMBL" id="LR130778">
    <property type="protein sequence ID" value="VDN47642.1"/>
    <property type="molecule type" value="Genomic_DNA"/>
</dbReference>
<comment type="similarity">
    <text evidence="2">Belongs to the DsbD family.</text>
</comment>
<dbReference type="AlphaFoldDB" id="A0A3P7RYK0"/>
<dbReference type="GO" id="GO:0017004">
    <property type="term" value="P:cytochrome complex assembly"/>
    <property type="evidence" value="ECO:0007669"/>
    <property type="project" value="InterPro"/>
</dbReference>
<proteinExistence type="inferred from homology"/>
<dbReference type="InterPro" id="IPR003834">
    <property type="entry name" value="Cyt_c_assmbl_TM_dom"/>
</dbReference>
<feature type="transmembrane region" description="Helical" evidence="6">
    <location>
        <begin position="6"/>
        <end position="28"/>
    </location>
</feature>
<evidence type="ECO:0000313" key="9">
    <source>
        <dbReference type="Proteomes" id="UP000279029"/>
    </source>
</evidence>
<evidence type="ECO:0000256" key="2">
    <source>
        <dbReference type="ARBA" id="ARBA00006143"/>
    </source>
</evidence>
<dbReference type="OrthoDB" id="9809733at2"/>
<dbReference type="Pfam" id="PF02683">
    <property type="entry name" value="DsbD_TM"/>
    <property type="match status" value="1"/>
</dbReference>
<evidence type="ECO:0000256" key="4">
    <source>
        <dbReference type="ARBA" id="ARBA00022989"/>
    </source>
</evidence>
<evidence type="ECO:0000256" key="3">
    <source>
        <dbReference type="ARBA" id="ARBA00022692"/>
    </source>
</evidence>
<comment type="subcellular location">
    <subcellularLocation>
        <location evidence="1">Membrane</location>
        <topology evidence="1">Multi-pass membrane protein</topology>
    </subcellularLocation>
</comment>
<protein>
    <submittedName>
        <fullName evidence="8">Putative cytochrome c-type biogenesis protein HI_1454</fullName>
    </submittedName>
</protein>
<dbReference type="Proteomes" id="UP000279029">
    <property type="component" value="Chromosome"/>
</dbReference>
<keyword evidence="4 6" id="KW-1133">Transmembrane helix</keyword>
<sequence>MATESLFMSTVFVAGILSFFAPCILPILPVYVSRLSADLVGGESTSKQFGSLTIHPMLIFKTFIFVVGISTSFILLGFGAGSLGSLISSTWFIRICGAIVILLGIHQTGLIHFKTLERESKLRLKASDNAGILGTYLLGFTFSFGWTPCIGPVLGAVMALSASRGQAAYGGWLMFIYALGLMIPFMILALFSDLLLVPMKKLNKHMGKIKIAGGIIIIIMGIILMTDQLNYITVFYETNIR</sequence>
<dbReference type="PANTHER" id="PTHR31272:SF4">
    <property type="entry name" value="CYTOCHROME C-TYPE BIOGENESIS PROTEIN HI_1454-RELATED"/>
    <property type="match status" value="1"/>
</dbReference>
<keyword evidence="9" id="KW-1185">Reference proteome</keyword>
<keyword evidence="3 6" id="KW-0812">Transmembrane</keyword>
<name>A0A3P7RYK0_9FIRM</name>
<organism evidence="8 9">
    <name type="scientific">Petrocella atlantisensis</name>
    <dbReference type="NCBI Taxonomy" id="2173034"/>
    <lineage>
        <taxon>Bacteria</taxon>
        <taxon>Bacillati</taxon>
        <taxon>Bacillota</taxon>
        <taxon>Clostridia</taxon>
        <taxon>Lachnospirales</taxon>
        <taxon>Vallitaleaceae</taxon>
        <taxon>Petrocella</taxon>
    </lineage>
</organism>
<feature type="transmembrane region" description="Helical" evidence="6">
    <location>
        <begin position="172"/>
        <end position="197"/>
    </location>
</feature>
<evidence type="ECO:0000256" key="5">
    <source>
        <dbReference type="ARBA" id="ARBA00023136"/>
    </source>
</evidence>
<feature type="transmembrane region" description="Helical" evidence="6">
    <location>
        <begin position="133"/>
        <end position="160"/>
    </location>
</feature>
<evidence type="ECO:0000256" key="6">
    <source>
        <dbReference type="SAM" id="Phobius"/>
    </source>
</evidence>
<evidence type="ECO:0000313" key="8">
    <source>
        <dbReference type="EMBL" id="VDN47642.1"/>
    </source>
</evidence>
<accession>A0A3P7RYK0</accession>
<dbReference type="InterPro" id="IPR051790">
    <property type="entry name" value="Cytochrome_c-biogenesis_DsbD"/>
</dbReference>
<feature type="transmembrane region" description="Helical" evidence="6">
    <location>
        <begin position="209"/>
        <end position="226"/>
    </location>
</feature>
<feature type="transmembrane region" description="Helical" evidence="6">
    <location>
        <begin position="58"/>
        <end position="79"/>
    </location>
</feature>
<dbReference type="GO" id="GO:0016020">
    <property type="term" value="C:membrane"/>
    <property type="evidence" value="ECO:0007669"/>
    <property type="project" value="UniProtKB-SubCell"/>
</dbReference>
<dbReference type="KEGG" id="cbar:PATL70BA_1753"/>
<feature type="domain" description="Cytochrome C biogenesis protein transmembrane" evidence="7">
    <location>
        <begin position="7"/>
        <end position="226"/>
    </location>
</feature>
<evidence type="ECO:0000259" key="7">
    <source>
        <dbReference type="Pfam" id="PF02683"/>
    </source>
</evidence>
<keyword evidence="5 6" id="KW-0472">Membrane</keyword>
<dbReference type="PANTHER" id="PTHR31272">
    <property type="entry name" value="CYTOCHROME C-TYPE BIOGENESIS PROTEIN HI_1454-RELATED"/>
    <property type="match status" value="1"/>
</dbReference>
<gene>
    <name evidence="8" type="ORF">PATL70BA_1753</name>
</gene>
<dbReference type="RefSeq" id="WP_125136920.1">
    <property type="nucleotide sequence ID" value="NZ_LR130778.1"/>
</dbReference>
<feature type="transmembrane region" description="Helical" evidence="6">
    <location>
        <begin position="91"/>
        <end position="113"/>
    </location>
</feature>